<protein>
    <submittedName>
        <fullName evidence="1">Uncharacterized protein</fullName>
    </submittedName>
</protein>
<name>A0ABQ1GSY8_9BACL</name>
<dbReference type="EMBL" id="BMEX01000008">
    <property type="protein sequence ID" value="GGA49463.1"/>
    <property type="molecule type" value="Genomic_DNA"/>
</dbReference>
<keyword evidence="2" id="KW-1185">Reference proteome</keyword>
<evidence type="ECO:0000313" key="2">
    <source>
        <dbReference type="Proteomes" id="UP000617979"/>
    </source>
</evidence>
<organism evidence="1 2">
    <name type="scientific">Kroppenstedtia guangzhouensis</name>
    <dbReference type="NCBI Taxonomy" id="1274356"/>
    <lineage>
        <taxon>Bacteria</taxon>
        <taxon>Bacillati</taxon>
        <taxon>Bacillota</taxon>
        <taxon>Bacilli</taxon>
        <taxon>Bacillales</taxon>
        <taxon>Thermoactinomycetaceae</taxon>
        <taxon>Kroppenstedtia</taxon>
    </lineage>
</organism>
<comment type="caution">
    <text evidence="1">The sequence shown here is derived from an EMBL/GenBank/DDBJ whole genome shotgun (WGS) entry which is preliminary data.</text>
</comment>
<accession>A0ABQ1GSY8</accession>
<proteinExistence type="predicted"/>
<gene>
    <name evidence="1" type="ORF">GCM10007416_23180</name>
</gene>
<dbReference type="Proteomes" id="UP000617979">
    <property type="component" value="Unassembled WGS sequence"/>
</dbReference>
<reference evidence="2" key="1">
    <citation type="journal article" date="2019" name="Int. J. Syst. Evol. Microbiol.">
        <title>The Global Catalogue of Microorganisms (GCM) 10K type strain sequencing project: providing services to taxonomists for standard genome sequencing and annotation.</title>
        <authorList>
            <consortium name="The Broad Institute Genomics Platform"/>
            <consortium name="The Broad Institute Genome Sequencing Center for Infectious Disease"/>
            <person name="Wu L."/>
            <person name="Ma J."/>
        </authorList>
    </citation>
    <scope>NUCLEOTIDE SEQUENCE [LARGE SCALE GENOMIC DNA]</scope>
    <source>
        <strain evidence="2">CGMCC 1.12404</strain>
    </source>
</reference>
<evidence type="ECO:0000313" key="1">
    <source>
        <dbReference type="EMBL" id="GGA49463.1"/>
    </source>
</evidence>
<sequence>MCAGSDIRDERPASAAGFFYAAGTEYEVWDGGADGICYQIVKGSPPFFFAGPWLLSYPWN</sequence>